<feature type="non-terminal residue" evidence="2">
    <location>
        <position position="1"/>
    </location>
</feature>
<feature type="compositionally biased region" description="Basic residues" evidence="1">
    <location>
        <begin position="498"/>
        <end position="516"/>
    </location>
</feature>
<evidence type="ECO:0000256" key="1">
    <source>
        <dbReference type="SAM" id="MobiDB-lite"/>
    </source>
</evidence>
<name>A0A0C9U714_SPHS4</name>
<keyword evidence="3" id="KW-1185">Reference proteome</keyword>
<feature type="compositionally biased region" description="Polar residues" evidence="1">
    <location>
        <begin position="563"/>
        <end position="573"/>
    </location>
</feature>
<protein>
    <submittedName>
        <fullName evidence="2">Uncharacterized protein</fullName>
    </submittedName>
</protein>
<feature type="region of interest" description="Disordered" evidence="1">
    <location>
        <begin position="563"/>
        <end position="598"/>
    </location>
</feature>
<proteinExistence type="predicted"/>
<feature type="region of interest" description="Disordered" evidence="1">
    <location>
        <begin position="497"/>
        <end position="550"/>
    </location>
</feature>
<dbReference type="Proteomes" id="UP000054279">
    <property type="component" value="Unassembled WGS sequence"/>
</dbReference>
<dbReference type="EMBL" id="KN837268">
    <property type="protein sequence ID" value="KIJ30129.1"/>
    <property type="molecule type" value="Genomic_DNA"/>
</dbReference>
<organism evidence="2 3">
    <name type="scientific">Sphaerobolus stellatus (strain SS14)</name>
    <dbReference type="NCBI Taxonomy" id="990650"/>
    <lineage>
        <taxon>Eukaryota</taxon>
        <taxon>Fungi</taxon>
        <taxon>Dikarya</taxon>
        <taxon>Basidiomycota</taxon>
        <taxon>Agaricomycotina</taxon>
        <taxon>Agaricomycetes</taxon>
        <taxon>Phallomycetidae</taxon>
        <taxon>Geastrales</taxon>
        <taxon>Sphaerobolaceae</taxon>
        <taxon>Sphaerobolus</taxon>
    </lineage>
</organism>
<reference evidence="2 3" key="1">
    <citation type="submission" date="2014-06" db="EMBL/GenBank/DDBJ databases">
        <title>Evolutionary Origins and Diversification of the Mycorrhizal Mutualists.</title>
        <authorList>
            <consortium name="DOE Joint Genome Institute"/>
            <consortium name="Mycorrhizal Genomics Consortium"/>
            <person name="Kohler A."/>
            <person name="Kuo A."/>
            <person name="Nagy L.G."/>
            <person name="Floudas D."/>
            <person name="Copeland A."/>
            <person name="Barry K.W."/>
            <person name="Cichocki N."/>
            <person name="Veneault-Fourrey C."/>
            <person name="LaButti K."/>
            <person name="Lindquist E.A."/>
            <person name="Lipzen A."/>
            <person name="Lundell T."/>
            <person name="Morin E."/>
            <person name="Murat C."/>
            <person name="Riley R."/>
            <person name="Ohm R."/>
            <person name="Sun H."/>
            <person name="Tunlid A."/>
            <person name="Henrissat B."/>
            <person name="Grigoriev I.V."/>
            <person name="Hibbett D.S."/>
            <person name="Martin F."/>
        </authorList>
    </citation>
    <scope>NUCLEOTIDE SEQUENCE [LARGE SCALE GENOMIC DNA]</scope>
    <source>
        <strain evidence="2 3">SS14</strain>
    </source>
</reference>
<dbReference type="HOGENOM" id="CLU_005522_0_1_1"/>
<feature type="region of interest" description="Disordered" evidence="1">
    <location>
        <begin position="957"/>
        <end position="978"/>
    </location>
</feature>
<dbReference type="OrthoDB" id="10611274at2759"/>
<evidence type="ECO:0000313" key="3">
    <source>
        <dbReference type="Proteomes" id="UP000054279"/>
    </source>
</evidence>
<gene>
    <name evidence="2" type="ORF">M422DRAFT_268380</name>
</gene>
<dbReference type="AlphaFoldDB" id="A0A0C9U714"/>
<evidence type="ECO:0000313" key="2">
    <source>
        <dbReference type="EMBL" id="KIJ30129.1"/>
    </source>
</evidence>
<feature type="compositionally biased region" description="Polar residues" evidence="1">
    <location>
        <begin position="961"/>
        <end position="974"/>
    </location>
</feature>
<accession>A0A0C9U714</accession>
<sequence length="1134" mass="127764">MVLMWGGIDLRLVHLATPQDVFEVLMYVHHAGADDDTAHEPPAVPNQPAVISAKGKDIQARTPLTKDWTKPGDKLPFRPFQKTTRSAQWAVSDEGKRWITQWLANYANMKPPGGLLPKSESTNHHFTHRQWWTRELARAYLANWPDFNVEETLGTEYSPSDKSLHDERVPKFIEYALRRQNSVAKESPADIISMLIQRARKPAAFNFWAQQNEEVDVKAKVMAQKDPRWQNRHERLHTLMEMRKKLFEELDPDEQEEWHEKATASKALNLTPEDCIALIPKIYGMMGDALREHIDFNCLVLCGGKSIDGEAWFYMEEWHRPSMLDPLRFTSTENWKVTQGGFLHDISKDTGVKTMDIVQLPTWQRPNEFIPKVVIHLLDVNEFDEDGELLTSLQGLRQATEKYLHGLWLFVPDNNGAPKTTPIPWSKIRQHRHNLTMFVEPVRLPGGDFIFERPNDMPHDDLKAFVNHIVQGEKGILPPEKQFRWTGQIDGAFQLAAKPRRQIRNTQGKTKRKGPSKKAIAQDSSLGESFDLDDGETSSDGESGKEEPVTTIKVCNCKGSKTASKAQGRQAPSKSKRKQGSKNAAKVTANSSDESADGDCLDEQQVVFCGNATQVYLDDSHVWEEDFNARESMLGWEEDEEMEFGATCIESAHFIESGQRFDDVTFYHVMDLAQPMRCLDEPTFDLIFDIASPLPYIADLCNVDWDGPLTVLLGRIENAVLTIKDFSPKAGSRWIRLGNSNGVMLFLRLVEFVRGLGVHLARADMRDHITGIRKRLNTLLAKEAWRRWARVTFEVGLPLRRSTNPGDLFVLWDIWMASQLEDDVGQDTWSQLKWCRFIPQDSILATLANETCITARGAEEKDTTFTISERGWQKPTSIALVKAWVAEMDEATFLRGCVIERFLYIYTLIMMDWWVGEPVGEWCKPAIKAAEDWMAIVIQRIDRKLLVQSKECLSSPRFTARPQSKGANKTSGSTVRIPASIDGRTPVMALKEGTPEGMDLDMPPQVLEIAESQVKHDRKVTAVKKGAPVKKVEKVGSEAAIATSSQNAAQVAMGSTIRKRKALEFSENVGAGIENVTSKRARSTETAVLNKPSILGVELMANEGVKRATSAEQDVAAVKDVIRIEPTATEGATS</sequence>
<feature type="compositionally biased region" description="Acidic residues" evidence="1">
    <location>
        <begin position="530"/>
        <end position="539"/>
    </location>
</feature>